<gene>
    <name evidence="1" type="ORF">D3272_05570</name>
</gene>
<dbReference type="RefSeq" id="WP_129218170.1">
    <property type="nucleotide sequence ID" value="NZ_QYBC01000004.1"/>
</dbReference>
<dbReference type="EMBL" id="QYBC01000004">
    <property type="protein sequence ID" value="RYB06235.1"/>
    <property type="molecule type" value="Genomic_DNA"/>
</dbReference>
<dbReference type="Proteomes" id="UP000289411">
    <property type="component" value="Unassembled WGS sequence"/>
</dbReference>
<comment type="caution">
    <text evidence="1">The sequence shown here is derived from an EMBL/GenBank/DDBJ whole genome shotgun (WGS) entry which is preliminary data.</text>
</comment>
<evidence type="ECO:0000313" key="1">
    <source>
        <dbReference type="EMBL" id="RYB06235.1"/>
    </source>
</evidence>
<protein>
    <submittedName>
        <fullName evidence="1">Uncharacterized protein</fullName>
    </submittedName>
</protein>
<proteinExistence type="predicted"/>
<dbReference type="AlphaFoldDB" id="A0A4Q2RFU5"/>
<accession>A0A4Q2RFU5</accession>
<name>A0A4Q2RFU5_9HYPH</name>
<reference evidence="1 2" key="2">
    <citation type="submission" date="2019-02" db="EMBL/GenBank/DDBJ databases">
        <title>'Lichenibacterium ramalinii' gen. nov. sp. nov., 'Lichenibacterium minor' gen. nov. sp. nov.</title>
        <authorList>
            <person name="Pankratov T."/>
        </authorList>
    </citation>
    <scope>NUCLEOTIDE SEQUENCE [LARGE SCALE GENOMIC DNA]</scope>
    <source>
        <strain evidence="1 2">RmlP001</strain>
    </source>
</reference>
<organism evidence="1 2">
    <name type="scientific">Lichenibacterium ramalinae</name>
    <dbReference type="NCBI Taxonomy" id="2316527"/>
    <lineage>
        <taxon>Bacteria</taxon>
        <taxon>Pseudomonadati</taxon>
        <taxon>Pseudomonadota</taxon>
        <taxon>Alphaproteobacteria</taxon>
        <taxon>Hyphomicrobiales</taxon>
        <taxon>Lichenihabitantaceae</taxon>
        <taxon>Lichenibacterium</taxon>
    </lineage>
</organism>
<keyword evidence="2" id="KW-1185">Reference proteome</keyword>
<dbReference type="OrthoDB" id="7852579at2"/>
<evidence type="ECO:0000313" key="2">
    <source>
        <dbReference type="Proteomes" id="UP000289411"/>
    </source>
</evidence>
<reference evidence="1 2" key="1">
    <citation type="submission" date="2018-09" db="EMBL/GenBank/DDBJ databases">
        <authorList>
            <person name="Grouzdev D.S."/>
            <person name="Krutkina M.S."/>
        </authorList>
    </citation>
    <scope>NUCLEOTIDE SEQUENCE [LARGE SCALE GENOMIC DNA]</scope>
    <source>
        <strain evidence="1 2">RmlP001</strain>
    </source>
</reference>
<sequence length="173" mass="18849">MILESKSDFARRLGVSKQCVSDYVSRRKLDGAALVTQGKAVLVDVEVALGQLKRRLDPDQRISGNAKANLRPPAAPAPVATGDQLWAVLYQVPGIAAWDAAAAGGDLQRCFDAAANLRLNITGELHLRFGAVLPGDFEHIDWPGLAEDYEMAFVDPLEMLADWNRRRLAPSDL</sequence>